<dbReference type="PROSITE" id="PS50977">
    <property type="entry name" value="HTH_TETR_2"/>
    <property type="match status" value="1"/>
</dbReference>
<evidence type="ECO:0000259" key="6">
    <source>
        <dbReference type="PROSITE" id="PS50977"/>
    </source>
</evidence>
<dbReference type="Gene3D" id="1.10.357.10">
    <property type="entry name" value="Tetracycline Repressor, domain 2"/>
    <property type="match status" value="1"/>
</dbReference>
<keyword evidence="1" id="KW-0805">Transcription regulation</keyword>
<protein>
    <submittedName>
        <fullName evidence="7">TetR family transcriptional regulator</fullName>
    </submittedName>
</protein>
<evidence type="ECO:0000256" key="2">
    <source>
        <dbReference type="ARBA" id="ARBA00023125"/>
    </source>
</evidence>
<dbReference type="AlphaFoldDB" id="A0A227KPI6"/>
<evidence type="ECO:0000256" key="4">
    <source>
        <dbReference type="PROSITE-ProRule" id="PRU00335"/>
    </source>
</evidence>
<dbReference type="InterPro" id="IPR039536">
    <property type="entry name" value="TetR_C_Proteobacteria"/>
</dbReference>
<dbReference type="RefSeq" id="WP_066594766.1">
    <property type="nucleotide sequence ID" value="NZ_CAMQZD010000005.1"/>
</dbReference>
<dbReference type="SUPFAM" id="SSF46689">
    <property type="entry name" value="Homeodomain-like"/>
    <property type="match status" value="1"/>
</dbReference>
<dbReference type="Pfam" id="PF14246">
    <property type="entry name" value="TetR_C_7"/>
    <property type="match status" value="1"/>
</dbReference>
<accession>A0A227KPI6</accession>
<dbReference type="Proteomes" id="UP000214610">
    <property type="component" value="Unassembled WGS sequence"/>
</dbReference>
<evidence type="ECO:0000256" key="3">
    <source>
        <dbReference type="ARBA" id="ARBA00023163"/>
    </source>
</evidence>
<name>A0A227KPI6_9BURK</name>
<dbReference type="InterPro" id="IPR009057">
    <property type="entry name" value="Homeodomain-like_sf"/>
</dbReference>
<organism evidence="7 8">
    <name type="scientific">Turicimonas muris</name>
    <dbReference type="NCBI Taxonomy" id="1796652"/>
    <lineage>
        <taxon>Bacteria</taxon>
        <taxon>Pseudomonadati</taxon>
        <taxon>Pseudomonadota</taxon>
        <taxon>Betaproteobacteria</taxon>
        <taxon>Burkholderiales</taxon>
        <taxon>Sutterellaceae</taxon>
        <taxon>Turicimonas</taxon>
    </lineage>
</organism>
<dbReference type="GO" id="GO:0003677">
    <property type="term" value="F:DNA binding"/>
    <property type="evidence" value="ECO:0007669"/>
    <property type="project" value="UniProtKB-UniRule"/>
</dbReference>
<dbReference type="PANTHER" id="PTHR47506">
    <property type="entry name" value="TRANSCRIPTIONAL REGULATORY PROTEIN"/>
    <property type="match status" value="1"/>
</dbReference>
<proteinExistence type="predicted"/>
<dbReference type="PRINTS" id="PR00455">
    <property type="entry name" value="HTHTETR"/>
</dbReference>
<feature type="DNA-binding region" description="H-T-H motif" evidence="4">
    <location>
        <begin position="33"/>
        <end position="52"/>
    </location>
</feature>
<dbReference type="PANTHER" id="PTHR47506:SF6">
    <property type="entry name" value="HTH-TYPE TRANSCRIPTIONAL REPRESSOR NEMR"/>
    <property type="match status" value="1"/>
</dbReference>
<gene>
    <name evidence="7" type="ORF">ADH67_03695</name>
</gene>
<dbReference type="GeneID" id="78362479"/>
<dbReference type="Gene3D" id="1.10.10.60">
    <property type="entry name" value="Homeodomain-like"/>
    <property type="match status" value="1"/>
</dbReference>
<keyword evidence="2 4" id="KW-0238">DNA-binding</keyword>
<feature type="domain" description="HTH tetR-type" evidence="6">
    <location>
        <begin position="10"/>
        <end position="70"/>
    </location>
</feature>
<dbReference type="InterPro" id="IPR001647">
    <property type="entry name" value="HTH_TetR"/>
</dbReference>
<keyword evidence="8" id="KW-1185">Reference proteome</keyword>
<comment type="caution">
    <text evidence="7">The sequence shown here is derived from an EMBL/GenBank/DDBJ whole genome shotgun (WGS) entry which is preliminary data.</text>
</comment>
<evidence type="ECO:0000313" key="7">
    <source>
        <dbReference type="EMBL" id="OXE50121.1"/>
    </source>
</evidence>
<keyword evidence="5" id="KW-0175">Coiled coil</keyword>
<evidence type="ECO:0000256" key="1">
    <source>
        <dbReference type="ARBA" id="ARBA00023015"/>
    </source>
</evidence>
<dbReference type="Pfam" id="PF00440">
    <property type="entry name" value="TetR_N"/>
    <property type="match status" value="1"/>
</dbReference>
<evidence type="ECO:0000256" key="5">
    <source>
        <dbReference type="SAM" id="Coils"/>
    </source>
</evidence>
<keyword evidence="3" id="KW-0804">Transcription</keyword>
<feature type="coiled-coil region" evidence="5">
    <location>
        <begin position="60"/>
        <end position="87"/>
    </location>
</feature>
<evidence type="ECO:0000313" key="8">
    <source>
        <dbReference type="Proteomes" id="UP000214610"/>
    </source>
</evidence>
<reference evidence="8" key="1">
    <citation type="submission" date="2017-05" db="EMBL/GenBank/DDBJ databases">
        <title>Improved OligoMM genomes.</title>
        <authorList>
            <person name="Garzetti D."/>
        </authorList>
    </citation>
    <scope>NUCLEOTIDE SEQUENCE [LARGE SCALE GENOMIC DNA]</scope>
    <source>
        <strain evidence="8">YL45</strain>
    </source>
</reference>
<sequence>MPALPTKKGKQRQKAILESAIDVFIANGYEGTSLDKILKISGGSRTTIYKTYGSKQGLFLAALESMVEELYSEYAEQYDEKRTWEEELVVFGNIFLKGILSRRAIGAARLIYSESARFPDIGKWYYEQGALLSYSCFAKVLENHIALDFEELKGIARIYIEMLKNNIYLKALCLPGFESDDAMIARDVAESAEIIKTHIRKRISAKPD</sequence>
<dbReference type="EMBL" id="NHMP01000002">
    <property type="protein sequence ID" value="OXE50121.1"/>
    <property type="molecule type" value="Genomic_DNA"/>
</dbReference>